<evidence type="ECO:0000313" key="1">
    <source>
        <dbReference type="EMBL" id="KAI5322973.1"/>
    </source>
</evidence>
<dbReference type="AlphaFoldDB" id="A0AAD4YW76"/>
<protein>
    <submittedName>
        <fullName evidence="1">Uncharacterized protein</fullName>
    </submittedName>
</protein>
<organism evidence="1 2">
    <name type="scientific">Prunus dulcis</name>
    <name type="common">Almond</name>
    <name type="synonym">Amygdalus dulcis</name>
    <dbReference type="NCBI Taxonomy" id="3755"/>
    <lineage>
        <taxon>Eukaryota</taxon>
        <taxon>Viridiplantae</taxon>
        <taxon>Streptophyta</taxon>
        <taxon>Embryophyta</taxon>
        <taxon>Tracheophyta</taxon>
        <taxon>Spermatophyta</taxon>
        <taxon>Magnoliopsida</taxon>
        <taxon>eudicotyledons</taxon>
        <taxon>Gunneridae</taxon>
        <taxon>Pentapetalae</taxon>
        <taxon>rosids</taxon>
        <taxon>fabids</taxon>
        <taxon>Rosales</taxon>
        <taxon>Rosaceae</taxon>
        <taxon>Amygdaloideae</taxon>
        <taxon>Amygdaleae</taxon>
        <taxon>Prunus</taxon>
    </lineage>
</organism>
<evidence type="ECO:0000313" key="2">
    <source>
        <dbReference type="Proteomes" id="UP001054821"/>
    </source>
</evidence>
<dbReference type="EMBL" id="JAJFAZ020000006">
    <property type="protein sequence ID" value="KAI5322973.1"/>
    <property type="molecule type" value="Genomic_DNA"/>
</dbReference>
<sequence length="122" mass="13999">MGNLANKLNKAYVGEVNQTLKAKSRNKELESLKLKLEEAKKYAVEIFTKSKEDNHDMVECFNNGFEMFRDYASVISPDYNWSKIDVVGVWEVLNMCGEGMVHHSLVHAARRNAKDMDLLMDL</sequence>
<keyword evidence="2" id="KW-1185">Reference proteome</keyword>
<reference evidence="1 2" key="1">
    <citation type="journal article" date="2022" name="G3 (Bethesda)">
        <title>Whole-genome sequence and methylome profiling of the almond [Prunus dulcis (Mill.) D.A. Webb] cultivar 'Nonpareil'.</title>
        <authorList>
            <person name="D'Amico-Willman K.M."/>
            <person name="Ouma W.Z."/>
            <person name="Meulia T."/>
            <person name="Sideli G.M."/>
            <person name="Gradziel T.M."/>
            <person name="Fresnedo-Ramirez J."/>
        </authorList>
    </citation>
    <scope>NUCLEOTIDE SEQUENCE [LARGE SCALE GENOMIC DNA]</scope>
    <source>
        <strain evidence="1">Clone GOH B32 T37-40</strain>
    </source>
</reference>
<accession>A0AAD4YW76</accession>
<dbReference type="Proteomes" id="UP001054821">
    <property type="component" value="Chromosome 6"/>
</dbReference>
<comment type="caution">
    <text evidence="1">The sequence shown here is derived from an EMBL/GenBank/DDBJ whole genome shotgun (WGS) entry which is preliminary data.</text>
</comment>
<gene>
    <name evidence="1" type="ORF">L3X38_032045</name>
</gene>
<name>A0AAD4YW76_PRUDU</name>
<proteinExistence type="predicted"/>